<keyword evidence="12" id="KW-1185">Reference proteome</keyword>
<comment type="function">
    <text evidence="1">May be involved in a process influencing telomere capping.</text>
</comment>
<feature type="transmembrane region" description="Helical" evidence="9">
    <location>
        <begin position="65"/>
        <end position="91"/>
    </location>
</feature>
<dbReference type="SMART" id="SM01312">
    <property type="entry name" value="RTC4"/>
    <property type="match status" value="1"/>
</dbReference>
<feature type="compositionally biased region" description="Polar residues" evidence="8">
    <location>
        <begin position="657"/>
        <end position="672"/>
    </location>
</feature>
<evidence type="ECO:0000256" key="6">
    <source>
        <dbReference type="ARBA" id="ARBA00022490"/>
    </source>
</evidence>
<evidence type="ECO:0000256" key="9">
    <source>
        <dbReference type="SAM" id="Phobius"/>
    </source>
</evidence>
<feature type="region of interest" description="Disordered" evidence="8">
    <location>
        <begin position="487"/>
        <end position="508"/>
    </location>
</feature>
<dbReference type="InterPro" id="IPR039024">
    <property type="entry name" value="RTC4"/>
</dbReference>
<evidence type="ECO:0000256" key="2">
    <source>
        <dbReference type="ARBA" id="ARBA00004123"/>
    </source>
</evidence>
<feature type="compositionally biased region" description="Basic and acidic residues" evidence="8">
    <location>
        <begin position="690"/>
        <end position="700"/>
    </location>
</feature>
<name>A0AAD2K7N7_9AGAR</name>
<comment type="subcellular location">
    <subcellularLocation>
        <location evidence="3">Cytoplasm</location>
    </subcellularLocation>
    <subcellularLocation>
        <location evidence="2">Nucleus</location>
    </subcellularLocation>
</comment>
<evidence type="ECO:0000256" key="8">
    <source>
        <dbReference type="SAM" id="MobiDB-lite"/>
    </source>
</evidence>
<evidence type="ECO:0000256" key="4">
    <source>
        <dbReference type="ARBA" id="ARBA00009461"/>
    </source>
</evidence>
<dbReference type="GO" id="GO:0005737">
    <property type="term" value="C:cytoplasm"/>
    <property type="evidence" value="ECO:0007669"/>
    <property type="project" value="UniProtKB-SubCell"/>
</dbReference>
<dbReference type="InterPro" id="IPR028094">
    <property type="entry name" value="RTC4_C"/>
</dbReference>
<sequence length="1274" mass="141611">MQAGLPAYPISRYAGDPYLKYRPAFARSLPVQILLTGVVLTLVAVLFIHLIFTAQYHWPLAPVNYVLQISGVSTLLISLVATLHVVLAATMNESEHWPYMLSYLAVNVPPTDNSTYGWSIAERATWLIMNASTSGLIQITHIQFLTLLYPSRMEARLIFALLGPLAVVAAIMQLIPIGASASVNNIASAVRNVCNATLSLLFTSALFVWGLLVKRHDAWRTDGGTAAFGCAALTLALLSTGLNFLYVPREEEYMWLPPLMWAVVLWQSFLGWWWWVGAGNGYGYDEEEFERLQRRKEKRAARKLERKNQKKKPKTTISSILRQRRPPPAESSSDPEPNAPVQRSATSAASISSSSTSPVFRFLPGFVHHWYSSLRYEHAAAARQQAAERQERIGRSDPVRNGWGLGSFAWRTVGLRPGEPKPASEEEEYELEQRTPKHHVLDGGDLSFLLTFRDHLASAAMEAARYPQTFSRPSLFEDLNTFGKQESSKRRVQLRSSQCSDDEDELDLIPRPSQLPQRILSEPMPGTRDAIRKLRFKKTNSAFSSTATGQETIESKATGKNTSPARTKRITESSSSNARSVREARVKLVTSPDDPAPARPKPRPLARPVASSSTAKSKPLAKPASKKTSVFTDDESGSDSEPKSTLSASRSFPRPSPLQSSKGKARASSPTPKTRGYPAPSPLGNNSRALEGRSMNDKGKGKGKVIEPAVRPFPLNAVSPLSKNAARRESKKSAPIRPFPLKNVKLGSSNSPAKRRSAGSDEDRDKKRVRSVSISSTEQEPFDYEGDSALCLISPDTDPKMLCPFCDTRLPLHPTPLLRRLLAETRRKSYRDARPSNPLGRKAPMNVFVAVCQRHRFESEILPEADAKGWPKSIDWERLQSRVQAMQHALRAILEDRGAAIVFGKNADESDSDEPHRGPRMQCIFWRDLLRDLKNKGSKAVKSVRGQFATFEKTQPGYYGEMGAMIINQTLYNSFPLDSINPDLVLPLTPRDFMQRILIPEVGMRLVIEDMNMDVDDADDRATAVQVLRDSASYGVAMFPEDGGEWGKSSMSQVVDENDLGVADLMLLERARRRRKELEVEEREEEEMMHQDTIRETSDSKPKAKTRAKRKTEKENSDELVTIDEESPLQARPRPKALHKKRAAVLASSDMETDSSRGTIEDDDTLPFTSRSEAEPTPKPSRRPTLELSSSDELISKKWKSKQKHMVSESDSDARPPKSSPSSSCMAVVDACSDDDGSFSLVSADKTPRPSRLAASSSDFQPLAAARRRAKNKP</sequence>
<feature type="region of interest" description="Disordered" evidence="8">
    <location>
        <begin position="1075"/>
        <end position="1274"/>
    </location>
</feature>
<feature type="compositionally biased region" description="Basic residues" evidence="8">
    <location>
        <begin position="1133"/>
        <end position="1143"/>
    </location>
</feature>
<dbReference type="PANTHER" id="PTHR41391">
    <property type="entry name" value="RESTRICTION OF TELOMERE CAPPING PROTEIN 4"/>
    <property type="match status" value="1"/>
</dbReference>
<protein>
    <recommendedName>
        <fullName evidence="5">Restriction of telomere capping protein 4</fullName>
    </recommendedName>
</protein>
<evidence type="ECO:0000259" key="10">
    <source>
        <dbReference type="SMART" id="SM01312"/>
    </source>
</evidence>
<feature type="region of interest" description="Disordered" evidence="8">
    <location>
        <begin position="720"/>
        <end position="779"/>
    </location>
</feature>
<keyword evidence="9" id="KW-1133">Transmembrane helix</keyword>
<feature type="compositionally biased region" description="Low complexity" evidence="8">
    <location>
        <begin position="606"/>
        <end position="629"/>
    </location>
</feature>
<evidence type="ECO:0000256" key="7">
    <source>
        <dbReference type="ARBA" id="ARBA00023242"/>
    </source>
</evidence>
<proteinExistence type="inferred from homology"/>
<evidence type="ECO:0000313" key="11">
    <source>
        <dbReference type="EMBL" id="CAK5281876.1"/>
    </source>
</evidence>
<evidence type="ECO:0000256" key="1">
    <source>
        <dbReference type="ARBA" id="ARBA00002738"/>
    </source>
</evidence>
<dbReference type="PANTHER" id="PTHR41391:SF1">
    <property type="entry name" value="RESTRICTION OF TELOMERE CAPPING PROTEIN 4"/>
    <property type="match status" value="1"/>
</dbReference>
<feature type="compositionally biased region" description="Acidic residues" evidence="8">
    <location>
        <begin position="1118"/>
        <end position="1127"/>
    </location>
</feature>
<feature type="compositionally biased region" description="Basic and acidic residues" evidence="8">
    <location>
        <begin position="1088"/>
        <end position="1102"/>
    </location>
</feature>
<feature type="transmembrane region" description="Helical" evidence="9">
    <location>
        <begin position="157"/>
        <end position="181"/>
    </location>
</feature>
<reference evidence="11" key="1">
    <citation type="submission" date="2023-11" db="EMBL/GenBank/DDBJ databases">
        <authorList>
            <person name="De Vega J J."/>
            <person name="De Vega J J."/>
        </authorList>
    </citation>
    <scope>NUCLEOTIDE SEQUENCE</scope>
</reference>
<keyword evidence="9" id="KW-0472">Membrane</keyword>
<feature type="transmembrane region" description="Helical" evidence="9">
    <location>
        <begin position="253"/>
        <end position="275"/>
    </location>
</feature>
<comment type="similarity">
    <text evidence="4">Belongs to the RTC4 family.</text>
</comment>
<dbReference type="Proteomes" id="UP001295794">
    <property type="component" value="Unassembled WGS sequence"/>
</dbReference>
<gene>
    <name evidence="11" type="ORF">MYCIT1_LOCUS33204</name>
</gene>
<dbReference type="GO" id="GO:0005634">
    <property type="term" value="C:nucleus"/>
    <property type="evidence" value="ECO:0007669"/>
    <property type="project" value="UniProtKB-SubCell"/>
</dbReference>
<dbReference type="Pfam" id="PF14474">
    <property type="entry name" value="RTC4"/>
    <property type="match status" value="1"/>
</dbReference>
<keyword evidence="9" id="KW-0812">Transmembrane</keyword>
<feature type="compositionally biased region" description="Basic and acidic residues" evidence="8">
    <location>
        <begin position="1206"/>
        <end position="1216"/>
    </location>
</feature>
<evidence type="ECO:0000256" key="5">
    <source>
        <dbReference type="ARBA" id="ARBA00015162"/>
    </source>
</evidence>
<feature type="region of interest" description="Disordered" evidence="8">
    <location>
        <begin position="541"/>
        <end position="708"/>
    </location>
</feature>
<evidence type="ECO:0000313" key="12">
    <source>
        <dbReference type="Proteomes" id="UP001295794"/>
    </source>
</evidence>
<keyword evidence="7" id="KW-0539">Nucleus</keyword>
<feature type="compositionally biased region" description="Polar residues" evidence="8">
    <location>
        <begin position="541"/>
        <end position="552"/>
    </location>
</feature>
<comment type="caution">
    <text evidence="11">The sequence shown here is derived from an EMBL/GenBank/DDBJ whole genome shotgun (WGS) entry which is preliminary data.</text>
</comment>
<dbReference type="EMBL" id="CAVNYO010000444">
    <property type="protein sequence ID" value="CAK5281876.1"/>
    <property type="molecule type" value="Genomic_DNA"/>
</dbReference>
<keyword evidence="6" id="KW-0963">Cytoplasm</keyword>
<accession>A0AAD2K7N7</accession>
<feature type="compositionally biased region" description="Low complexity" evidence="8">
    <location>
        <begin position="330"/>
        <end position="350"/>
    </location>
</feature>
<feature type="domain" description="Restriction of telomere capping protein 4 C-terminal" evidence="10">
    <location>
        <begin position="893"/>
        <end position="1041"/>
    </location>
</feature>
<organism evidence="11 12">
    <name type="scientific">Mycena citricolor</name>
    <dbReference type="NCBI Taxonomy" id="2018698"/>
    <lineage>
        <taxon>Eukaryota</taxon>
        <taxon>Fungi</taxon>
        <taxon>Dikarya</taxon>
        <taxon>Basidiomycota</taxon>
        <taxon>Agaricomycotina</taxon>
        <taxon>Agaricomycetes</taxon>
        <taxon>Agaricomycetidae</taxon>
        <taxon>Agaricales</taxon>
        <taxon>Marasmiineae</taxon>
        <taxon>Mycenaceae</taxon>
        <taxon>Mycena</taxon>
    </lineage>
</organism>
<feature type="region of interest" description="Disordered" evidence="8">
    <location>
        <begin position="300"/>
        <end position="350"/>
    </location>
</feature>
<feature type="compositionally biased region" description="Pro residues" evidence="8">
    <location>
        <begin position="594"/>
        <end position="605"/>
    </location>
</feature>
<feature type="transmembrane region" description="Helical" evidence="9">
    <location>
        <begin position="29"/>
        <end position="53"/>
    </location>
</feature>
<feature type="transmembrane region" description="Helical" evidence="9">
    <location>
        <begin position="193"/>
        <end position="212"/>
    </location>
</feature>
<dbReference type="AlphaFoldDB" id="A0AAD2K7N7"/>
<feature type="transmembrane region" description="Helical" evidence="9">
    <location>
        <begin position="224"/>
        <end position="246"/>
    </location>
</feature>
<evidence type="ECO:0000256" key="3">
    <source>
        <dbReference type="ARBA" id="ARBA00004496"/>
    </source>
</evidence>